<evidence type="ECO:0000313" key="4">
    <source>
        <dbReference type="EMBL" id="CAA6824547.1"/>
    </source>
</evidence>
<organism evidence="4">
    <name type="scientific">uncultured Sulfurovum sp</name>
    <dbReference type="NCBI Taxonomy" id="269237"/>
    <lineage>
        <taxon>Bacteria</taxon>
        <taxon>Pseudomonadati</taxon>
        <taxon>Campylobacterota</taxon>
        <taxon>Epsilonproteobacteria</taxon>
        <taxon>Campylobacterales</taxon>
        <taxon>Sulfurovaceae</taxon>
        <taxon>Sulfurovum</taxon>
        <taxon>environmental samples</taxon>
    </lineage>
</organism>
<proteinExistence type="predicted"/>
<feature type="region of interest" description="Disordered" evidence="1">
    <location>
        <begin position="28"/>
        <end position="79"/>
    </location>
</feature>
<name>A0A6S6U2L3_9BACT</name>
<feature type="chain" id="PRO_5027605000" description="Peptidoglycan binding-like domain-containing protein" evidence="2">
    <location>
        <begin position="24"/>
        <end position="158"/>
    </location>
</feature>
<dbReference type="InterPro" id="IPR036365">
    <property type="entry name" value="PGBD-like_sf"/>
</dbReference>
<dbReference type="InterPro" id="IPR036366">
    <property type="entry name" value="PGBDSf"/>
</dbReference>
<reference evidence="4" key="1">
    <citation type="submission" date="2020-01" db="EMBL/GenBank/DDBJ databases">
        <authorList>
            <person name="Meier V. D."/>
            <person name="Meier V D."/>
        </authorList>
    </citation>
    <scope>NUCLEOTIDE SEQUENCE</scope>
    <source>
        <strain evidence="4">HLG_WM_MAG_05</strain>
    </source>
</reference>
<dbReference type="EMBL" id="CACVAU010000075">
    <property type="protein sequence ID" value="CAA6824547.1"/>
    <property type="molecule type" value="Genomic_DNA"/>
</dbReference>
<accession>A0A6S6U2L3</accession>
<protein>
    <recommendedName>
        <fullName evidence="3">Peptidoglycan binding-like domain-containing protein</fullName>
    </recommendedName>
</protein>
<evidence type="ECO:0000259" key="3">
    <source>
        <dbReference type="Pfam" id="PF01471"/>
    </source>
</evidence>
<evidence type="ECO:0000256" key="1">
    <source>
        <dbReference type="SAM" id="MobiDB-lite"/>
    </source>
</evidence>
<feature type="signal peptide" evidence="2">
    <location>
        <begin position="1"/>
        <end position="23"/>
    </location>
</feature>
<dbReference type="AlphaFoldDB" id="A0A6S6U2L3"/>
<feature type="compositionally biased region" description="Basic residues" evidence="1">
    <location>
        <begin position="67"/>
        <end position="79"/>
    </location>
</feature>
<sequence length="158" mass="18751">MRALKLLTITALMGIVSINTLNAQKYDDKSDNKVKHERQYQETKQESRVKKNLDVKDKSISRENSHSRYHQVSPKKKFHTKKRFHSKKHTIKILKRGDRGHKVKRLQRSLKQQGFYRGRIDGIFGKGVKRAVKRFQRNHRLYPNGVVSKKTLRLLHLR</sequence>
<dbReference type="Gene3D" id="1.10.101.10">
    <property type="entry name" value="PGBD-like superfamily/PGBD"/>
    <property type="match status" value="1"/>
</dbReference>
<feature type="compositionally biased region" description="Basic and acidic residues" evidence="1">
    <location>
        <begin position="28"/>
        <end position="66"/>
    </location>
</feature>
<keyword evidence="2" id="KW-0732">Signal</keyword>
<gene>
    <name evidence="4" type="ORF">HELGO_WM20591</name>
</gene>
<dbReference type="Pfam" id="PF01471">
    <property type="entry name" value="PG_binding_1"/>
    <property type="match status" value="1"/>
</dbReference>
<evidence type="ECO:0000256" key="2">
    <source>
        <dbReference type="SAM" id="SignalP"/>
    </source>
</evidence>
<dbReference type="SUPFAM" id="SSF47090">
    <property type="entry name" value="PGBD-like"/>
    <property type="match status" value="1"/>
</dbReference>
<feature type="domain" description="Peptidoglycan binding-like" evidence="3">
    <location>
        <begin position="100"/>
        <end position="155"/>
    </location>
</feature>
<dbReference type="InterPro" id="IPR002477">
    <property type="entry name" value="Peptidoglycan-bd-like"/>
</dbReference>